<protein>
    <recommendedName>
        <fullName evidence="3">Roadblock/LAMTOR2 domain-containing protein</fullName>
    </recommendedName>
</protein>
<proteinExistence type="predicted"/>
<evidence type="ECO:0008006" key="3">
    <source>
        <dbReference type="Google" id="ProtNLM"/>
    </source>
</evidence>
<evidence type="ECO:0000313" key="2">
    <source>
        <dbReference type="Proteomes" id="UP000094236"/>
    </source>
</evidence>
<reference evidence="2" key="1">
    <citation type="submission" date="2016-05" db="EMBL/GenBank/DDBJ databases">
        <title>Comparative genomics of biotechnologically important yeasts.</title>
        <authorList>
            <consortium name="DOE Joint Genome Institute"/>
            <person name="Riley R."/>
            <person name="Haridas S."/>
            <person name="Wolfe K.H."/>
            <person name="Lopes M.R."/>
            <person name="Hittinger C.T."/>
            <person name="Goker M."/>
            <person name="Salamov A."/>
            <person name="Wisecaver J."/>
            <person name="Long T.M."/>
            <person name="Aerts A.L."/>
            <person name="Barry K."/>
            <person name="Choi C."/>
            <person name="Clum A."/>
            <person name="Coughlan A.Y."/>
            <person name="Deshpande S."/>
            <person name="Douglass A.P."/>
            <person name="Hanson S.J."/>
            <person name="Klenk H.-P."/>
            <person name="Labutti K."/>
            <person name="Lapidus A."/>
            <person name="Lindquist E."/>
            <person name="Lipzen A."/>
            <person name="Meier-Kolthoff J.P."/>
            <person name="Ohm R.A."/>
            <person name="Otillar R.P."/>
            <person name="Pangilinan J."/>
            <person name="Peng Y."/>
            <person name="Rokas A."/>
            <person name="Rosa C.A."/>
            <person name="Scheuner C."/>
            <person name="Sibirny A.A."/>
            <person name="Slot J.C."/>
            <person name="Stielow J.B."/>
            <person name="Sun H."/>
            <person name="Kurtzman C.P."/>
            <person name="Blackwell M."/>
            <person name="Grigoriev I.V."/>
            <person name="Jeffries T.W."/>
        </authorList>
    </citation>
    <scope>NUCLEOTIDE SEQUENCE [LARGE SCALE GENOMIC DNA]</scope>
    <source>
        <strain evidence="2">NRRL Y-2460</strain>
    </source>
</reference>
<accession>A0A1E4U131</accession>
<organism evidence="1 2">
    <name type="scientific">Pachysolen tannophilus NRRL Y-2460</name>
    <dbReference type="NCBI Taxonomy" id="669874"/>
    <lineage>
        <taxon>Eukaryota</taxon>
        <taxon>Fungi</taxon>
        <taxon>Dikarya</taxon>
        <taxon>Ascomycota</taxon>
        <taxon>Saccharomycotina</taxon>
        <taxon>Pichiomycetes</taxon>
        <taxon>Pachysolenaceae</taxon>
        <taxon>Pachysolen</taxon>
    </lineage>
</organism>
<sequence length="151" mass="16783">MADGSIEVTGGADDLDDTISLPSPTLLNKLKSSNLPMNLFHSVNNAFIRKTIIFTSEGEIICGWANNDNIEVEDGEELGAVPRVFAVTIVNYCLQFLGNCSDLAKEIYKEEEQEQEQDVKSIRLSFGSKNEFILVPDNEFVICVVAERKYS</sequence>
<keyword evidence="2" id="KW-1185">Reference proteome</keyword>
<dbReference type="EMBL" id="KV454011">
    <property type="protein sequence ID" value="ODV97695.1"/>
    <property type="molecule type" value="Genomic_DNA"/>
</dbReference>
<dbReference type="AlphaFoldDB" id="A0A1E4U131"/>
<gene>
    <name evidence="1" type="ORF">PACTADRAFT_47565</name>
</gene>
<evidence type="ECO:0000313" key="1">
    <source>
        <dbReference type="EMBL" id="ODV97695.1"/>
    </source>
</evidence>
<name>A0A1E4U131_PACTA</name>
<dbReference type="Proteomes" id="UP000094236">
    <property type="component" value="Unassembled WGS sequence"/>
</dbReference>